<organism evidence="1 2">
    <name type="scientific">Bauhinia variegata</name>
    <name type="common">Purple orchid tree</name>
    <name type="synonym">Phanera variegata</name>
    <dbReference type="NCBI Taxonomy" id="167791"/>
    <lineage>
        <taxon>Eukaryota</taxon>
        <taxon>Viridiplantae</taxon>
        <taxon>Streptophyta</taxon>
        <taxon>Embryophyta</taxon>
        <taxon>Tracheophyta</taxon>
        <taxon>Spermatophyta</taxon>
        <taxon>Magnoliopsida</taxon>
        <taxon>eudicotyledons</taxon>
        <taxon>Gunneridae</taxon>
        <taxon>Pentapetalae</taxon>
        <taxon>rosids</taxon>
        <taxon>fabids</taxon>
        <taxon>Fabales</taxon>
        <taxon>Fabaceae</taxon>
        <taxon>Cercidoideae</taxon>
        <taxon>Cercideae</taxon>
        <taxon>Bauhiniinae</taxon>
        <taxon>Bauhinia</taxon>
    </lineage>
</organism>
<evidence type="ECO:0000313" key="1">
    <source>
        <dbReference type="EMBL" id="KAI4335575.1"/>
    </source>
</evidence>
<comment type="caution">
    <text evidence="1">The sequence shown here is derived from an EMBL/GenBank/DDBJ whole genome shotgun (WGS) entry which is preliminary data.</text>
</comment>
<name>A0ACB9NGQ5_BAUVA</name>
<protein>
    <submittedName>
        <fullName evidence="1">Uncharacterized protein</fullName>
    </submittedName>
</protein>
<sequence>MEDDDEFGDLYTDVLRPFASSSSFAPPPHLSPAPPSSNRSIDLNLHTDDDEILYGGSHSNSAISHKSMDQAAAPNQAVAVKESIPASADNSVRDMIDLGQMDKSRHEKEEDSAQGARTIERGDAELADRALQDMSFGKESANDDSRNEVGVKGVDLMDKDVKFDIEEDGDGIEDAGSEPVIPGLSTGAGGAFDAATGAEASRRVDESGERGEGDDWDSDSEDDLQIVLNDNNHMAMERGGMVDDDDDEDEDGDPLVIVADGDPNQAVEEQEWGEDTAQTADNERKDMGESAKASGGVTVAPKVGYSNHGFHPFHSQFKYVRPGAAPMPGPTTSAPGGPPGQIRPLGPMAGRGRGDWRPAGMKGTPPMQKGFHSGPGLPVWGNSAAGRGFGGGLEFTLPSHKTIFDVDIDGFEEKPWKYPSVDASDFFNFGLNEESWKDYCKQLEQLRLESTMQSKIRVYESGRTEQQFDPDLPPELAAATGIRDIPVDNANSVKPDVGQNNLAKGSGRVRLPLPTGRAIQVENGYGERLPSIDTRPPRIRDSDAIIEIVLQDSADDDSHGGNVGQDQPEGETLREDFREDHVVGDEITHMENKSFDDFPPHYNGRKRERSGRRMLFTNSSPSSIPEEDEVLPFHQEEPVEYPGSRDQSPRYSCGNFGASYEERRTRGRTCDQSPCITPSQEITMVDNQKEESFGSMEGGRSAPSSSPVIKDARDSSMEDKYADHDDTGTADGSSKMEKEEMDLNTMDRGDDLKDVEAKRQKLTSQVEQPLLDEVDDWDDSKAPRSSDDSKARSASSREYQKRRDGFEEEVVQDAWSRHPDGIRRHPDENEQGFRRKEHEGKQELDLKRVVHKAREESYPYKDRHPSSAQQLHTKADGFDRQKDRDNSDIVWVRKDDDPYGRRVRNDESRKRDRGKVRENERSDKDDSLHSKKQFGNGSYRVPYDKDVGSRNSRHRERDDSFKSRYEGMEDYHRKRRKDEDYLRKNHIDKEEIMSGYKENSNRQRRERDEVLDLQKRDDQQSSKDNLDDHYTVRQKDEGWLPRERSDRQRDREEWQRVKQSHEEHPSKREREEGRGAVRSGRVTEEKWVGHARSKDEHKVSDKDYPSRETMRLPEQSKRRERIQDENPHHRGHEEAYARGNQYSSEEKRLRQERSSSRSDHAASASDNPRVHERKHKEGTRKSRESDFSDHNSLGLSKRNQDKSGQINEMSLKGSGDEGRAENELPGHHLSRKHQGGISSGDEQQDSYRGRSKLERWTSHKERDFSINSKSSSSLKFKHIDKDNNDGSSEAEKAVDESTKAVDAIENQNFLTAEGKDSVDMDADAKGVGDRHLDTVEKLKKRSERFKLPMPSEKDALAIKKMECEPLSSAKSENPVDPEVKQERPARKRRWISG</sequence>
<accession>A0ACB9NGQ5</accession>
<gene>
    <name evidence="1" type="ORF">L6164_014210</name>
</gene>
<reference evidence="1 2" key="1">
    <citation type="journal article" date="2022" name="DNA Res.">
        <title>Chromosomal-level genome assembly of the orchid tree Bauhinia variegata (Leguminosae; Cercidoideae) supports the allotetraploid origin hypothesis of Bauhinia.</title>
        <authorList>
            <person name="Zhong Y."/>
            <person name="Chen Y."/>
            <person name="Zheng D."/>
            <person name="Pang J."/>
            <person name="Liu Y."/>
            <person name="Luo S."/>
            <person name="Meng S."/>
            <person name="Qian L."/>
            <person name="Wei D."/>
            <person name="Dai S."/>
            <person name="Zhou R."/>
        </authorList>
    </citation>
    <scope>NUCLEOTIDE SEQUENCE [LARGE SCALE GENOMIC DNA]</scope>
    <source>
        <strain evidence="1">BV-YZ2020</strain>
    </source>
</reference>
<keyword evidence="2" id="KW-1185">Reference proteome</keyword>
<dbReference type="Proteomes" id="UP000828941">
    <property type="component" value="Chromosome 6"/>
</dbReference>
<proteinExistence type="predicted"/>
<evidence type="ECO:0000313" key="2">
    <source>
        <dbReference type="Proteomes" id="UP000828941"/>
    </source>
</evidence>
<dbReference type="EMBL" id="CM039431">
    <property type="protein sequence ID" value="KAI4335575.1"/>
    <property type="molecule type" value="Genomic_DNA"/>
</dbReference>